<accession>A0A0A0LRY8</accession>
<dbReference type="InterPro" id="IPR032675">
    <property type="entry name" value="LRR_dom_sf"/>
</dbReference>
<dbReference type="Pfam" id="PF00069">
    <property type="entry name" value="Pkinase"/>
    <property type="match status" value="1"/>
</dbReference>
<reference evidence="16 17" key="1">
    <citation type="journal article" date="2009" name="Nat. Genet.">
        <title>The genome of the cucumber, Cucumis sativus L.</title>
        <authorList>
            <person name="Huang S."/>
            <person name="Li R."/>
            <person name="Zhang Z."/>
            <person name="Li L."/>
            <person name="Gu X."/>
            <person name="Fan W."/>
            <person name="Lucas W.J."/>
            <person name="Wang X."/>
            <person name="Xie B."/>
            <person name="Ni P."/>
            <person name="Ren Y."/>
            <person name="Zhu H."/>
            <person name="Li J."/>
            <person name="Lin K."/>
            <person name="Jin W."/>
            <person name="Fei Z."/>
            <person name="Li G."/>
            <person name="Staub J."/>
            <person name="Kilian A."/>
            <person name="van der Vossen E.A."/>
            <person name="Wu Y."/>
            <person name="Guo J."/>
            <person name="He J."/>
            <person name="Jia Z."/>
            <person name="Ren Y."/>
            <person name="Tian G."/>
            <person name="Lu Y."/>
            <person name="Ruan J."/>
            <person name="Qian W."/>
            <person name="Wang M."/>
            <person name="Huang Q."/>
            <person name="Li B."/>
            <person name="Xuan Z."/>
            <person name="Cao J."/>
            <person name="Asan"/>
            <person name="Wu Z."/>
            <person name="Zhang J."/>
            <person name="Cai Q."/>
            <person name="Bai Y."/>
            <person name="Zhao B."/>
            <person name="Han Y."/>
            <person name="Li Y."/>
            <person name="Li X."/>
            <person name="Wang S."/>
            <person name="Shi Q."/>
            <person name="Liu S."/>
            <person name="Cho W.K."/>
            <person name="Kim J.Y."/>
            <person name="Xu Y."/>
            <person name="Heller-Uszynska K."/>
            <person name="Miao H."/>
            <person name="Cheng Z."/>
            <person name="Zhang S."/>
            <person name="Wu J."/>
            <person name="Yang Y."/>
            <person name="Kang H."/>
            <person name="Li M."/>
            <person name="Liang H."/>
            <person name="Ren X."/>
            <person name="Shi Z."/>
            <person name="Wen M."/>
            <person name="Jian M."/>
            <person name="Yang H."/>
            <person name="Zhang G."/>
            <person name="Yang Z."/>
            <person name="Chen R."/>
            <person name="Liu S."/>
            <person name="Li J."/>
            <person name="Ma L."/>
            <person name="Liu H."/>
            <person name="Zhou Y."/>
            <person name="Zhao J."/>
            <person name="Fang X."/>
            <person name="Li G."/>
            <person name="Fang L."/>
            <person name="Li Y."/>
            <person name="Liu D."/>
            <person name="Zheng H."/>
            <person name="Zhang Y."/>
            <person name="Qin N."/>
            <person name="Li Z."/>
            <person name="Yang G."/>
            <person name="Yang S."/>
            <person name="Bolund L."/>
            <person name="Kristiansen K."/>
            <person name="Zheng H."/>
            <person name="Li S."/>
            <person name="Zhang X."/>
            <person name="Yang H."/>
            <person name="Wang J."/>
            <person name="Sun R."/>
            <person name="Zhang B."/>
            <person name="Jiang S."/>
            <person name="Wang J."/>
            <person name="Du Y."/>
            <person name="Li S."/>
        </authorList>
    </citation>
    <scope>NUCLEOTIDE SEQUENCE [LARGE SCALE GENOMIC DNA]</scope>
    <source>
        <strain evidence="17">cv. 9930</strain>
    </source>
</reference>
<dbReference type="FunFam" id="3.80.10.10:FF:000221">
    <property type="entry name" value="Leucine-rich repeat receptor-like protein kinase PXL1"/>
    <property type="match status" value="1"/>
</dbReference>
<keyword evidence="9 13" id="KW-0067">ATP-binding</keyword>
<dbReference type="eggNOG" id="ENOG502QQPF">
    <property type="taxonomic scope" value="Eukaryota"/>
</dbReference>
<keyword evidence="4 14" id="KW-0812">Transmembrane</keyword>
<evidence type="ECO:0000256" key="1">
    <source>
        <dbReference type="ARBA" id="ARBA00004479"/>
    </source>
</evidence>
<dbReference type="FunFam" id="3.80.10.10:FF:000642">
    <property type="entry name" value="Leucine-rich receptor-like protein kinase family protein"/>
    <property type="match status" value="1"/>
</dbReference>
<dbReference type="InterPro" id="IPR003591">
    <property type="entry name" value="Leu-rich_rpt_typical-subtyp"/>
</dbReference>
<feature type="transmembrane region" description="Helical" evidence="14">
    <location>
        <begin position="721"/>
        <end position="744"/>
    </location>
</feature>
<dbReference type="Gramene" id="KGN62796">
    <property type="protein sequence ID" value="KGN62796"/>
    <property type="gene ID" value="Csa_2G373400"/>
</dbReference>
<evidence type="ECO:0000313" key="17">
    <source>
        <dbReference type="Proteomes" id="UP000029981"/>
    </source>
</evidence>
<proteinExistence type="predicted"/>
<dbReference type="FunFam" id="3.80.10.10:FF:000077">
    <property type="entry name" value="LRR receptor-like serine/threonine-protein kinase ERL1"/>
    <property type="match status" value="1"/>
</dbReference>
<evidence type="ECO:0000259" key="15">
    <source>
        <dbReference type="PROSITE" id="PS50011"/>
    </source>
</evidence>
<evidence type="ECO:0000256" key="14">
    <source>
        <dbReference type="SAM" id="Phobius"/>
    </source>
</evidence>
<evidence type="ECO:0000256" key="7">
    <source>
        <dbReference type="ARBA" id="ARBA00022741"/>
    </source>
</evidence>
<evidence type="ECO:0000256" key="11">
    <source>
        <dbReference type="ARBA" id="ARBA00023136"/>
    </source>
</evidence>
<evidence type="ECO:0000256" key="12">
    <source>
        <dbReference type="ARBA" id="ARBA00023180"/>
    </source>
</evidence>
<dbReference type="Pfam" id="PF00560">
    <property type="entry name" value="LRR_1"/>
    <property type="match status" value="5"/>
</dbReference>
<keyword evidence="8" id="KW-0418">Kinase</keyword>
<dbReference type="Gene3D" id="3.30.200.20">
    <property type="entry name" value="Phosphorylase Kinase, domain 1"/>
    <property type="match status" value="1"/>
</dbReference>
<dbReference type="InterPro" id="IPR011009">
    <property type="entry name" value="Kinase-like_dom_sf"/>
</dbReference>
<dbReference type="SUPFAM" id="SSF52058">
    <property type="entry name" value="L domain-like"/>
    <property type="match status" value="1"/>
</dbReference>
<organism evidence="16 17">
    <name type="scientific">Cucumis sativus</name>
    <name type="common">Cucumber</name>
    <dbReference type="NCBI Taxonomy" id="3659"/>
    <lineage>
        <taxon>Eukaryota</taxon>
        <taxon>Viridiplantae</taxon>
        <taxon>Streptophyta</taxon>
        <taxon>Embryophyta</taxon>
        <taxon>Tracheophyta</taxon>
        <taxon>Spermatophyta</taxon>
        <taxon>Magnoliopsida</taxon>
        <taxon>eudicotyledons</taxon>
        <taxon>Gunneridae</taxon>
        <taxon>Pentapetalae</taxon>
        <taxon>rosids</taxon>
        <taxon>fabids</taxon>
        <taxon>Cucurbitales</taxon>
        <taxon>Cucurbitaceae</taxon>
        <taxon>Benincaseae</taxon>
        <taxon>Cucumis</taxon>
    </lineage>
</organism>
<dbReference type="InterPro" id="IPR008271">
    <property type="entry name" value="Ser/Thr_kinase_AS"/>
</dbReference>
<evidence type="ECO:0000256" key="5">
    <source>
        <dbReference type="ARBA" id="ARBA00022729"/>
    </source>
</evidence>
<dbReference type="SMART" id="SM00220">
    <property type="entry name" value="S_TKc"/>
    <property type="match status" value="1"/>
</dbReference>
<dbReference type="FunFam" id="1.10.510.10:FF:000714">
    <property type="entry name" value="Kinase family with leucine-rich repeat domain-containing protein"/>
    <property type="match status" value="1"/>
</dbReference>
<reference evidence="16 17" key="3">
    <citation type="journal article" date="2010" name="BMC Genomics">
        <title>Transcriptome sequencing and comparative analysis of cucumber flowers with different sex types.</title>
        <authorList>
            <person name="Guo S."/>
            <person name="Zheng Y."/>
            <person name="Joung J.G."/>
            <person name="Liu S."/>
            <person name="Zhang Z."/>
            <person name="Crasta O.R."/>
            <person name="Sobral B.W."/>
            <person name="Xu Y."/>
            <person name="Huang S."/>
            <person name="Fei Z."/>
        </authorList>
    </citation>
    <scope>NUCLEOTIDE SEQUENCE [LARGE SCALE GENOMIC DNA]</scope>
    <source>
        <strain evidence="17">cv. 9930</strain>
    </source>
</reference>
<dbReference type="GO" id="GO:0004672">
    <property type="term" value="F:protein kinase activity"/>
    <property type="evidence" value="ECO:0007669"/>
    <property type="project" value="InterPro"/>
</dbReference>
<dbReference type="PROSITE" id="PS00108">
    <property type="entry name" value="PROTEIN_KINASE_ST"/>
    <property type="match status" value="1"/>
</dbReference>
<protein>
    <recommendedName>
        <fullName evidence="15">Protein kinase domain-containing protein</fullName>
    </recommendedName>
</protein>
<feature type="transmembrane region" description="Helical" evidence="14">
    <location>
        <begin position="90"/>
        <end position="108"/>
    </location>
</feature>
<dbReference type="Pfam" id="PF13855">
    <property type="entry name" value="LRR_8"/>
    <property type="match status" value="1"/>
</dbReference>
<dbReference type="FunFam" id="3.80.10.10:FF:000041">
    <property type="entry name" value="LRR receptor-like serine/threonine-protein kinase ERECTA"/>
    <property type="match status" value="1"/>
</dbReference>
<keyword evidence="17" id="KW-1185">Reference proteome</keyword>
<dbReference type="InterPro" id="IPR050647">
    <property type="entry name" value="Plant_LRR-RLKs"/>
</dbReference>
<dbReference type="AlphaFoldDB" id="A0A0A0LRY8"/>
<feature type="transmembrane region" description="Helical" evidence="14">
    <location>
        <begin position="50"/>
        <end position="69"/>
    </location>
</feature>
<evidence type="ECO:0000256" key="2">
    <source>
        <dbReference type="ARBA" id="ARBA00022614"/>
    </source>
</evidence>
<keyword evidence="2" id="KW-0433">Leucine-rich repeat</keyword>
<feature type="domain" description="Protein kinase" evidence="15">
    <location>
        <begin position="778"/>
        <end position="1079"/>
    </location>
</feature>
<dbReference type="PROSITE" id="PS50011">
    <property type="entry name" value="PROTEIN_KINASE_DOM"/>
    <property type="match status" value="1"/>
</dbReference>
<evidence type="ECO:0000256" key="8">
    <source>
        <dbReference type="ARBA" id="ARBA00022777"/>
    </source>
</evidence>
<dbReference type="CDD" id="cd14066">
    <property type="entry name" value="STKc_IRAK"/>
    <property type="match status" value="1"/>
</dbReference>
<dbReference type="Proteomes" id="UP000029981">
    <property type="component" value="Chromosome 2"/>
</dbReference>
<name>A0A0A0LRY8_CUCSA</name>
<gene>
    <name evidence="16" type="ORF">Csa_2G373400</name>
</gene>
<dbReference type="InterPro" id="IPR055414">
    <property type="entry name" value="LRR_R13L4/SHOC2-like"/>
</dbReference>
<dbReference type="Gene3D" id="3.80.10.10">
    <property type="entry name" value="Ribonuclease Inhibitor"/>
    <property type="match status" value="3"/>
</dbReference>
<dbReference type="SUPFAM" id="SSF52047">
    <property type="entry name" value="RNI-like"/>
    <property type="match status" value="1"/>
</dbReference>
<reference evidence="16 17" key="4">
    <citation type="journal article" date="2011" name="BMC Genomics">
        <title>RNA-Seq improves annotation of protein-coding genes in the cucumber genome.</title>
        <authorList>
            <person name="Li Z."/>
            <person name="Zhang Z."/>
            <person name="Yan P."/>
            <person name="Huang S."/>
            <person name="Fei Z."/>
            <person name="Lin K."/>
        </authorList>
    </citation>
    <scope>NUCLEOTIDE SEQUENCE [LARGE SCALE GENOMIC DNA]</scope>
    <source>
        <strain evidence="17">cv. 9930</strain>
    </source>
</reference>
<feature type="binding site" evidence="13">
    <location>
        <position position="807"/>
    </location>
    <ligand>
        <name>ATP</name>
        <dbReference type="ChEBI" id="CHEBI:30616"/>
    </ligand>
</feature>
<comment type="subcellular location">
    <subcellularLocation>
        <location evidence="1">Membrane</location>
        <topology evidence="1">Single-pass type I membrane protein</topology>
    </subcellularLocation>
</comment>
<dbReference type="Pfam" id="PF23598">
    <property type="entry name" value="LRR_14"/>
    <property type="match status" value="1"/>
</dbReference>
<dbReference type="SMART" id="SM00369">
    <property type="entry name" value="LRR_TYP"/>
    <property type="match status" value="6"/>
</dbReference>
<evidence type="ECO:0000256" key="13">
    <source>
        <dbReference type="PROSITE-ProRule" id="PRU10141"/>
    </source>
</evidence>
<dbReference type="OrthoDB" id="676979at2759"/>
<reference evidence="16 17" key="2">
    <citation type="journal article" date="2009" name="PLoS ONE">
        <title>An integrated genetic and cytogenetic map of the cucumber genome.</title>
        <authorList>
            <person name="Ren Y."/>
            <person name="Zhang Z."/>
            <person name="Liu J."/>
            <person name="Staub J.E."/>
            <person name="Han Y."/>
            <person name="Cheng Z."/>
            <person name="Li X."/>
            <person name="Lu J."/>
            <person name="Miao H."/>
            <person name="Kang H."/>
            <person name="Xie B."/>
            <person name="Gu X."/>
            <person name="Wang X."/>
            <person name="Du Y."/>
            <person name="Jin W."/>
            <person name="Huang S."/>
        </authorList>
    </citation>
    <scope>NUCLEOTIDE SEQUENCE [LARGE SCALE GENOMIC DNA]</scope>
    <source>
        <strain evidence="17">cv. 9930</strain>
    </source>
</reference>
<sequence>MSNPLVSLVKNMNIVTSFWTLAVPCKNKPHQALTVFKSRVYVNNMGSRHLLSYTVLHLSHSVTLLFWKGKKQSNQNRITIRKKHPKMSRISLPFLTTLLPVYLFYFIYIQFHASSQTVNVDQAILLDLKEQWGNPPSLWLWNASSLPCDWPEIICRDSTVIGISLRNKTITGKVPTVICNLQNLTVLDLSWNYIPGEFPEVLYNCSKLKYLDLSGNYFVGPIPQDVDRLQTLQYMDLSANNFSGDFPAALGQLSDLRTLKIYRTQCNGTLPAEIGNLSNLETLSMAYNTLLVPSPIPEDFRKLKKLKYMWMTKSNLIGQIPESLLELLSLEHLDLSSNNLIGSIPVGLFSLQNLTNLFLYQNRLSGEIPKSIRASNLLNVDLSTNNLSGTIPEDFGKLKKLQVLNLFANQLSGEIPGSLGLLPELKGFRVFNNSLTGGLPQELGLHSNLEALEVSMNKLSGSLPEHLCKNSVLQGVVAFSNNLSGKLPKGLGNCRTLRTVQLSNNNFSGEIPPGLWTTFNLSSIMLDGNSFSGELPDSLSWNLSRLAINNNKFSGQIPQNVSAWRNLIVFEASDNLLSGKFPDGLTSLPHLTTLVLSGNQLSGQLPTTIGSWESLNTLNLSRNEISGHIPAAFGSLPNLLYLDLSGNNFTGEIPPEIGHLRLASLNLSSNQLSGKIPDEYENIAYGRSFLNNPKLCTAIGVLDLPSCYSRQIDSKYQSFKYLSLILALTVTLLVIALLWIIILYKSYCKKDERCHPDTWKLTSFQRLEFTETNILSNLTETNLIGSGGSGKVYCIDINHAGYYVAVKRIWSNNELDKKLEKEFQAEVQILGSIRHSNIVKLLCCVWNENSKLLVYEYMENQSLDRWLHKKKKRLTSAAMNFLEQSVLDWPRRLQIAIGAAQGLSYMHHDCSPPIIHRDVKSSNILLDREFQAKIADFGLAKMLASQGEPHTISAIAGSFGYIAPEYAYTTKVNEKIDVYSFGVVLLELTTGREPNSGDEHTSLAEWAWQQYSEGKTITDSLDEEIKNPCNFEEMSTMFKLGLICTSMLPEIRPSMKEVLRILRQCSPPEACDRRKHAIEFDAIPLLGTPL</sequence>
<evidence type="ECO:0000256" key="4">
    <source>
        <dbReference type="ARBA" id="ARBA00022692"/>
    </source>
</evidence>
<dbReference type="InterPro" id="IPR001611">
    <property type="entry name" value="Leu-rich_rpt"/>
</dbReference>
<dbReference type="SUPFAM" id="SSF56112">
    <property type="entry name" value="Protein kinase-like (PK-like)"/>
    <property type="match status" value="1"/>
</dbReference>
<keyword evidence="6" id="KW-0677">Repeat</keyword>
<keyword evidence="10 14" id="KW-1133">Transmembrane helix</keyword>
<dbReference type="InterPro" id="IPR000719">
    <property type="entry name" value="Prot_kinase_dom"/>
</dbReference>
<evidence type="ECO:0000313" key="16">
    <source>
        <dbReference type="EMBL" id="KGN62796.1"/>
    </source>
</evidence>
<keyword evidence="12" id="KW-0325">Glycoprotein</keyword>
<dbReference type="InterPro" id="IPR017441">
    <property type="entry name" value="Protein_kinase_ATP_BS"/>
</dbReference>
<dbReference type="PROSITE" id="PS00107">
    <property type="entry name" value="PROTEIN_KINASE_ATP"/>
    <property type="match status" value="1"/>
</dbReference>
<keyword evidence="11 14" id="KW-0472">Membrane</keyword>
<evidence type="ECO:0000256" key="10">
    <source>
        <dbReference type="ARBA" id="ARBA00022989"/>
    </source>
</evidence>
<evidence type="ECO:0000256" key="9">
    <source>
        <dbReference type="ARBA" id="ARBA00022840"/>
    </source>
</evidence>
<dbReference type="PANTHER" id="PTHR48056:SF29">
    <property type="entry name" value="RECEPTOR-LIKE PROTEIN KINASE HSL1"/>
    <property type="match status" value="1"/>
</dbReference>
<keyword evidence="3" id="KW-0808">Transferase</keyword>
<dbReference type="OMA" id="VKRIWNT"/>
<dbReference type="EMBL" id="CM002923">
    <property type="protein sequence ID" value="KGN62796.1"/>
    <property type="molecule type" value="Genomic_DNA"/>
</dbReference>
<dbReference type="Gene3D" id="1.10.510.10">
    <property type="entry name" value="Transferase(Phosphotransferase) domain 1"/>
    <property type="match status" value="1"/>
</dbReference>
<dbReference type="PANTHER" id="PTHR48056">
    <property type="entry name" value="LRR RECEPTOR-LIKE SERINE/THREONINE-PROTEIN KINASE-RELATED"/>
    <property type="match status" value="1"/>
</dbReference>
<dbReference type="PROSITE" id="PS51450">
    <property type="entry name" value="LRR"/>
    <property type="match status" value="1"/>
</dbReference>
<dbReference type="GO" id="GO:0016020">
    <property type="term" value="C:membrane"/>
    <property type="evidence" value="ECO:0007669"/>
    <property type="project" value="UniProtKB-SubCell"/>
</dbReference>
<dbReference type="GO" id="GO:0005524">
    <property type="term" value="F:ATP binding"/>
    <property type="evidence" value="ECO:0007669"/>
    <property type="project" value="UniProtKB-UniRule"/>
</dbReference>
<keyword evidence="5" id="KW-0732">Signal</keyword>
<evidence type="ECO:0000256" key="3">
    <source>
        <dbReference type="ARBA" id="ARBA00022679"/>
    </source>
</evidence>
<dbReference type="FunFam" id="3.30.200.20:FF:000512">
    <property type="entry name" value="Receptor-like protein kinase HSL1"/>
    <property type="match status" value="1"/>
</dbReference>
<keyword evidence="7 13" id="KW-0547">Nucleotide-binding</keyword>
<evidence type="ECO:0000256" key="6">
    <source>
        <dbReference type="ARBA" id="ARBA00022737"/>
    </source>
</evidence>